<gene>
    <name evidence="1" type="ORF">VNO77_30978</name>
</gene>
<dbReference type="EMBL" id="JAYMYQ010000007">
    <property type="protein sequence ID" value="KAK7320970.1"/>
    <property type="molecule type" value="Genomic_DNA"/>
</dbReference>
<evidence type="ECO:0000313" key="2">
    <source>
        <dbReference type="Proteomes" id="UP001367508"/>
    </source>
</evidence>
<reference evidence="1 2" key="1">
    <citation type="submission" date="2024-01" db="EMBL/GenBank/DDBJ databases">
        <title>The genomes of 5 underutilized Papilionoideae crops provide insights into root nodulation and disease resistanc.</title>
        <authorList>
            <person name="Jiang F."/>
        </authorList>
    </citation>
    <scope>NUCLEOTIDE SEQUENCE [LARGE SCALE GENOMIC DNA]</scope>
    <source>
        <strain evidence="1">LVBAO_FW01</strain>
        <tissue evidence="1">Leaves</tissue>
    </source>
</reference>
<proteinExistence type="predicted"/>
<dbReference type="Proteomes" id="UP001367508">
    <property type="component" value="Unassembled WGS sequence"/>
</dbReference>
<sequence length="157" mass="18048">MLMAGDTEIRFKIAFEDALHGRIPQLIDRDGVSREEEAGSQLVLTIRVQPISVVWRYCKPMGTIHQHLNIPWRITKLQIYDPIDGYPYPTLFSAPRPLRVAILKWQFLACAEYAATFSRTRHTPHVAISLHVSYPHVLVARPLLRQPKSRTLNSQLI</sequence>
<dbReference type="AlphaFoldDB" id="A0AAN9KNL6"/>
<comment type="caution">
    <text evidence="1">The sequence shown here is derived from an EMBL/GenBank/DDBJ whole genome shotgun (WGS) entry which is preliminary data.</text>
</comment>
<evidence type="ECO:0000313" key="1">
    <source>
        <dbReference type="EMBL" id="KAK7320970.1"/>
    </source>
</evidence>
<keyword evidence="2" id="KW-1185">Reference proteome</keyword>
<name>A0AAN9KNL6_CANGL</name>
<organism evidence="1 2">
    <name type="scientific">Canavalia gladiata</name>
    <name type="common">Sword bean</name>
    <name type="synonym">Dolichos gladiatus</name>
    <dbReference type="NCBI Taxonomy" id="3824"/>
    <lineage>
        <taxon>Eukaryota</taxon>
        <taxon>Viridiplantae</taxon>
        <taxon>Streptophyta</taxon>
        <taxon>Embryophyta</taxon>
        <taxon>Tracheophyta</taxon>
        <taxon>Spermatophyta</taxon>
        <taxon>Magnoliopsida</taxon>
        <taxon>eudicotyledons</taxon>
        <taxon>Gunneridae</taxon>
        <taxon>Pentapetalae</taxon>
        <taxon>rosids</taxon>
        <taxon>fabids</taxon>
        <taxon>Fabales</taxon>
        <taxon>Fabaceae</taxon>
        <taxon>Papilionoideae</taxon>
        <taxon>50 kb inversion clade</taxon>
        <taxon>NPAAA clade</taxon>
        <taxon>indigoferoid/millettioid clade</taxon>
        <taxon>Phaseoleae</taxon>
        <taxon>Canavalia</taxon>
    </lineage>
</organism>
<protein>
    <submittedName>
        <fullName evidence="1">Uncharacterized protein</fullName>
    </submittedName>
</protein>
<accession>A0AAN9KNL6</accession>